<dbReference type="AlphaFoldDB" id="A0A1X6WW46"/>
<dbReference type="InterPro" id="IPR016181">
    <property type="entry name" value="Acyl_CoA_acyltransferase"/>
</dbReference>
<dbReference type="PANTHER" id="PTHR31435:SF10">
    <property type="entry name" value="BSR4717 PROTEIN"/>
    <property type="match status" value="1"/>
</dbReference>
<feature type="compositionally biased region" description="Polar residues" evidence="1">
    <location>
        <begin position="1"/>
        <end position="10"/>
    </location>
</feature>
<accession>A0A1X6WW46</accession>
<feature type="region of interest" description="Disordered" evidence="1">
    <location>
        <begin position="1"/>
        <end position="21"/>
    </location>
</feature>
<dbReference type="Proteomes" id="UP000195981">
    <property type="component" value="Unassembled WGS sequence"/>
</dbReference>
<evidence type="ECO:0000259" key="2">
    <source>
        <dbReference type="PROSITE" id="PS51186"/>
    </source>
</evidence>
<dbReference type="InterPro" id="IPR000182">
    <property type="entry name" value="GNAT_dom"/>
</dbReference>
<gene>
    <name evidence="4" type="ORF">FM110_03895</name>
</gene>
<dbReference type="Pfam" id="PF14542">
    <property type="entry name" value="Acetyltransf_CG"/>
    <property type="match status" value="1"/>
</dbReference>
<sequence length="105" mass="11460">MDAQTQTQQGPAVEITDAPEASRYEARIDGELAGWADHHRSGDVVAIPHTVVLPEHGGRGVGSALVRYALDDIRARGLRIDPVCPFVASYIERHPEHQDLLADRA</sequence>
<protein>
    <submittedName>
        <fullName evidence="4">Uncharacterized protein</fullName>
    </submittedName>
</protein>
<evidence type="ECO:0000256" key="1">
    <source>
        <dbReference type="SAM" id="MobiDB-lite"/>
    </source>
</evidence>
<dbReference type="InterPro" id="IPR031165">
    <property type="entry name" value="GNAT_YJDJ"/>
</dbReference>
<keyword evidence="5" id="KW-1185">Reference proteome</keyword>
<dbReference type="PROSITE" id="PS51729">
    <property type="entry name" value="GNAT_YJDJ"/>
    <property type="match status" value="1"/>
</dbReference>
<evidence type="ECO:0000313" key="5">
    <source>
        <dbReference type="Proteomes" id="UP000195981"/>
    </source>
</evidence>
<dbReference type="RefSeq" id="WP_234991888.1">
    <property type="nucleotide sequence ID" value="NZ_FWFG01000035.1"/>
</dbReference>
<feature type="domain" description="N-acetyltransferase" evidence="3">
    <location>
        <begin position="16"/>
        <end position="102"/>
    </location>
</feature>
<dbReference type="SUPFAM" id="SSF55729">
    <property type="entry name" value="Acyl-CoA N-acyltransferases (Nat)"/>
    <property type="match status" value="1"/>
</dbReference>
<dbReference type="InterPro" id="IPR045057">
    <property type="entry name" value="Gcn5-rel_NAT"/>
</dbReference>
<name>A0A1X6WW46_9MICO</name>
<dbReference type="GO" id="GO:0016747">
    <property type="term" value="F:acyltransferase activity, transferring groups other than amino-acyl groups"/>
    <property type="evidence" value="ECO:0007669"/>
    <property type="project" value="InterPro"/>
</dbReference>
<evidence type="ECO:0000259" key="3">
    <source>
        <dbReference type="PROSITE" id="PS51729"/>
    </source>
</evidence>
<feature type="domain" description="N-acetyltransferase" evidence="2">
    <location>
        <begin position="1"/>
        <end position="105"/>
    </location>
</feature>
<dbReference type="CDD" id="cd04301">
    <property type="entry name" value="NAT_SF"/>
    <property type="match status" value="1"/>
</dbReference>
<dbReference type="Gene3D" id="3.40.630.30">
    <property type="match status" value="1"/>
</dbReference>
<dbReference type="EMBL" id="FWFG01000035">
    <property type="protein sequence ID" value="SLM89620.1"/>
    <property type="molecule type" value="Genomic_DNA"/>
</dbReference>
<evidence type="ECO:0000313" key="4">
    <source>
        <dbReference type="EMBL" id="SLM89620.1"/>
    </source>
</evidence>
<reference evidence="4 5" key="1">
    <citation type="submission" date="2017-02" db="EMBL/GenBank/DDBJ databases">
        <authorList>
            <person name="Peterson S.W."/>
        </authorList>
    </citation>
    <scope>NUCLEOTIDE SEQUENCE [LARGE SCALE GENOMIC DNA]</scope>
    <source>
        <strain evidence="4 5">CIP104813</strain>
    </source>
</reference>
<proteinExistence type="predicted"/>
<dbReference type="PROSITE" id="PS51186">
    <property type="entry name" value="GNAT"/>
    <property type="match status" value="1"/>
</dbReference>
<organism evidence="4 5">
    <name type="scientific">Brachybacterium nesterenkovii</name>
    <dbReference type="NCBI Taxonomy" id="47847"/>
    <lineage>
        <taxon>Bacteria</taxon>
        <taxon>Bacillati</taxon>
        <taxon>Actinomycetota</taxon>
        <taxon>Actinomycetes</taxon>
        <taxon>Micrococcales</taxon>
        <taxon>Dermabacteraceae</taxon>
        <taxon>Brachybacterium</taxon>
    </lineage>
</organism>
<dbReference type="PANTHER" id="PTHR31435">
    <property type="entry name" value="PROTEIN NATD1"/>
    <property type="match status" value="1"/>
</dbReference>